<dbReference type="Pfam" id="PF08031">
    <property type="entry name" value="BBE"/>
    <property type="match status" value="1"/>
</dbReference>
<dbReference type="Gene3D" id="3.40.462.20">
    <property type="match status" value="1"/>
</dbReference>
<evidence type="ECO:0000313" key="3">
    <source>
        <dbReference type="Proteomes" id="UP001521785"/>
    </source>
</evidence>
<dbReference type="EMBL" id="JAKJXO020000001">
    <property type="protein sequence ID" value="KAL1612784.1"/>
    <property type="molecule type" value="Genomic_DNA"/>
</dbReference>
<protein>
    <recommendedName>
        <fullName evidence="1">Berberine/berberine-like domain-containing protein</fullName>
    </recommendedName>
</protein>
<dbReference type="InterPro" id="IPR012951">
    <property type="entry name" value="BBE"/>
</dbReference>
<keyword evidence="3" id="KW-1185">Reference proteome</keyword>
<gene>
    <name evidence="2" type="ORF">SLS60_001013</name>
</gene>
<dbReference type="Proteomes" id="UP001521785">
    <property type="component" value="Unassembled WGS sequence"/>
</dbReference>
<feature type="domain" description="Berberine/berberine-like" evidence="1">
    <location>
        <begin position="170"/>
        <end position="214"/>
    </location>
</feature>
<proteinExistence type="predicted"/>
<evidence type="ECO:0000313" key="2">
    <source>
        <dbReference type="EMBL" id="KAL1612784.1"/>
    </source>
</evidence>
<dbReference type="Gene3D" id="3.30.465.10">
    <property type="match status" value="1"/>
</dbReference>
<accession>A0ABR3S7W1</accession>
<evidence type="ECO:0000259" key="1">
    <source>
        <dbReference type="Pfam" id="PF08031"/>
    </source>
</evidence>
<reference evidence="2 3" key="1">
    <citation type="submission" date="2024-02" db="EMBL/GenBank/DDBJ databases">
        <title>De novo assembly and annotation of 12 fungi associated with fruit tree decline syndrome in Ontario, Canada.</title>
        <authorList>
            <person name="Sulman M."/>
            <person name="Ellouze W."/>
            <person name="Ilyukhin E."/>
        </authorList>
    </citation>
    <scope>NUCLEOTIDE SEQUENCE [LARGE SCALE GENOMIC DNA]</scope>
    <source>
        <strain evidence="2 3">M42-189</strain>
    </source>
</reference>
<comment type="caution">
    <text evidence="2">The sequence shown here is derived from an EMBL/GenBank/DDBJ whole genome shotgun (WGS) entry which is preliminary data.</text>
</comment>
<dbReference type="InterPro" id="IPR016169">
    <property type="entry name" value="FAD-bd_PCMH_sub2"/>
</dbReference>
<sequence>MAPAIFFYILQEGVDVIEEAIIAPFLALEPFATFKGSGDYPELPGWIGWGNAAATCQNSGLANTRFPIELQKYNATAQRCLHDLLSSTMNEVPALNQSIVLFEGYSQQGVNAIPSQHSAYPFRGSNILASPVVRFNEDGEELTRKAEILGEALRNILHKGEDSGQNIKRTYVNYAFGTESVEEMYGNELWRQVKLSALKGKYDPDGKFSFYAPIARKL</sequence>
<organism evidence="2 3">
    <name type="scientific">Paraconiothyrium brasiliense</name>
    <dbReference type="NCBI Taxonomy" id="300254"/>
    <lineage>
        <taxon>Eukaryota</taxon>
        <taxon>Fungi</taxon>
        <taxon>Dikarya</taxon>
        <taxon>Ascomycota</taxon>
        <taxon>Pezizomycotina</taxon>
        <taxon>Dothideomycetes</taxon>
        <taxon>Pleosporomycetidae</taxon>
        <taxon>Pleosporales</taxon>
        <taxon>Massarineae</taxon>
        <taxon>Didymosphaeriaceae</taxon>
        <taxon>Paraconiothyrium</taxon>
    </lineage>
</organism>
<name>A0ABR3S7W1_9PLEO</name>